<keyword evidence="4" id="KW-1185">Reference proteome</keyword>
<name>A0A6I0EVY1_9FIRM</name>
<evidence type="ECO:0000259" key="2">
    <source>
        <dbReference type="Pfam" id="PF21522"/>
    </source>
</evidence>
<dbReference type="InterPro" id="IPR049067">
    <property type="entry name" value="MreB-like_C"/>
</dbReference>
<dbReference type="EMBL" id="WBXO01000007">
    <property type="protein sequence ID" value="KAB2952128.1"/>
    <property type="molecule type" value="Genomic_DNA"/>
</dbReference>
<dbReference type="RefSeq" id="WP_151620464.1">
    <property type="nucleotide sequence ID" value="NZ_WBXO01000007.1"/>
</dbReference>
<dbReference type="CDD" id="cd24025">
    <property type="entry name" value="ASKHA_NBD_ParM_pCBH-like"/>
    <property type="match status" value="1"/>
</dbReference>
<evidence type="ECO:0000259" key="1">
    <source>
        <dbReference type="Pfam" id="PF17989"/>
    </source>
</evidence>
<dbReference type="AlphaFoldDB" id="A0A6I0EVY1"/>
<dbReference type="InterPro" id="IPR043129">
    <property type="entry name" value="ATPase_NBD"/>
</dbReference>
<reference evidence="3 4" key="1">
    <citation type="submission" date="2019-10" db="EMBL/GenBank/DDBJ databases">
        <title>Whole-genome sequence of the extremophile Heliorestis acidaminivorans DSM 24790.</title>
        <authorList>
            <person name="Kyndt J.A."/>
            <person name="Meyer T.E."/>
        </authorList>
    </citation>
    <scope>NUCLEOTIDE SEQUENCE [LARGE SCALE GENOMIC DNA]</scope>
    <source>
        <strain evidence="3 4">DSM 24790</strain>
    </source>
</reference>
<dbReference type="Pfam" id="PF17989">
    <property type="entry name" value="ALP_N"/>
    <property type="match status" value="1"/>
</dbReference>
<evidence type="ECO:0000313" key="4">
    <source>
        <dbReference type="Proteomes" id="UP000468766"/>
    </source>
</evidence>
<feature type="domain" description="Actin-like protein N-terminal" evidence="1">
    <location>
        <begin position="5"/>
        <end position="165"/>
    </location>
</feature>
<sequence length="352" mass="39212">MFKIGIDLGYGYTKGINQEGRTIVFPSIIGAAHDRMTELFGQDTGTLEALHVQVKDKNSDSEHFVGDLARKESLSSSFTLERNKISNDNTKVLLSTSLAMLVPSQNVSLHVVTGLPFEHYLDQRKAFEEAYKGYQSEVYFHGGPLKDSRRQIRIDRLTIFPQAAGAAYSLLQTAEGKMRYPELFVRGSIIAVVDVGFKTTDYVVFEMTPSLSLRRDLSGTINIGISSLYRPLQILFNKRTGGQIDMNEVETLLQTGTIFFAGQERDFREDIKRIKEAVAKEIRNKVLASWGSKADLIRMVFLVGGGSRELGEDLKTIHPLAKIFDDPQMANARGFLSVAKMTELAEKKTGSA</sequence>
<proteinExistence type="predicted"/>
<dbReference type="OrthoDB" id="5412507at2"/>
<accession>A0A6I0EVY1</accession>
<organism evidence="3 4">
    <name type="scientific">Heliorestis acidaminivorans</name>
    <dbReference type="NCBI Taxonomy" id="553427"/>
    <lineage>
        <taxon>Bacteria</taxon>
        <taxon>Bacillati</taxon>
        <taxon>Bacillota</taxon>
        <taxon>Clostridia</taxon>
        <taxon>Eubacteriales</taxon>
        <taxon>Heliobacteriaceae</taxon>
        <taxon>Heliorestis</taxon>
    </lineage>
</organism>
<dbReference type="InterPro" id="IPR040607">
    <property type="entry name" value="ALP_N"/>
</dbReference>
<evidence type="ECO:0000313" key="3">
    <source>
        <dbReference type="EMBL" id="KAB2952128.1"/>
    </source>
</evidence>
<dbReference type="Gene3D" id="3.30.420.40">
    <property type="match status" value="2"/>
</dbReference>
<dbReference type="Pfam" id="PF21522">
    <property type="entry name" value="MreB-like_C"/>
    <property type="match status" value="1"/>
</dbReference>
<protein>
    <submittedName>
        <fullName evidence="3">ParM/StbA family protein</fullName>
    </submittedName>
</protein>
<gene>
    <name evidence="3" type="ORF">F9B85_09965</name>
</gene>
<comment type="caution">
    <text evidence="3">The sequence shown here is derived from an EMBL/GenBank/DDBJ whole genome shotgun (WGS) entry which is preliminary data.</text>
</comment>
<dbReference type="SUPFAM" id="SSF53067">
    <property type="entry name" value="Actin-like ATPase domain"/>
    <property type="match status" value="2"/>
</dbReference>
<dbReference type="Proteomes" id="UP000468766">
    <property type="component" value="Unassembled WGS sequence"/>
</dbReference>
<feature type="domain" description="Actin homologue MreB-like C-terminal" evidence="2">
    <location>
        <begin position="192"/>
        <end position="315"/>
    </location>
</feature>